<name>A0A382D568_9ZZZZ</name>
<evidence type="ECO:0008006" key="2">
    <source>
        <dbReference type="Google" id="ProtNLM"/>
    </source>
</evidence>
<accession>A0A382D568</accession>
<proteinExistence type="predicted"/>
<dbReference type="Gene3D" id="2.40.160.130">
    <property type="entry name" value="Capsule assembly protein Wzi"/>
    <property type="match status" value="1"/>
</dbReference>
<sequence length="504" mass="57910">MKKIVIYIIFFTIKILFLDSIALSQINISSNKLSLPKNMLFSEFNIFNLKRENEVEKLEWNSFFNLSFNYQLISNSGHANIDNSAEIYSSGASTRLVSTRLAYFGSWLVLELEPYVIFQSKPFNNELVHGTYQLNNNHGSSVSSKRSNTGLKQSRIIMHYNGIGFSYGRMSHWWSPGFHSAIALSSNAPSQETYAFGTFKDLRFGRFGLGAQIIIMPYLSTANEQLYFSGLKAHITYYSNPIITLGFHRTFLSGNFDNLSSTTKATNSWTIEDAARLVIEPLFGQSKRNLSYTIPGTPGFDAWDEVLTGYIKLTFPDEHLEIYVDIASDDNRGNILDLKAHWDHTLGYMLGFKKFTNIGRWNLFTGAEYLTTRVSNTFKANFYRGGEPDNYYSKPIYDYFSYQGRRMGAHSGSSSDDLIFLFGIGNYKSMAFISWNKERHGIKSMAYTELKTELEVTYYRTIAKYHKVFITAEYEHINNFAFIEGNVSESKFLWVGYSYYFSFR</sequence>
<dbReference type="EMBL" id="UINC01037696">
    <property type="protein sequence ID" value="SVB33570.1"/>
    <property type="molecule type" value="Genomic_DNA"/>
</dbReference>
<dbReference type="AlphaFoldDB" id="A0A382D568"/>
<protein>
    <recommendedName>
        <fullName evidence="2">Alginate export domain-containing protein</fullName>
    </recommendedName>
</protein>
<dbReference type="InterPro" id="IPR026950">
    <property type="entry name" value="Caps_assemb_Wzi"/>
</dbReference>
<dbReference type="Pfam" id="PF14052">
    <property type="entry name" value="Caps_assemb_Wzi"/>
    <property type="match status" value="1"/>
</dbReference>
<dbReference type="InterPro" id="IPR038636">
    <property type="entry name" value="Wzi_sf"/>
</dbReference>
<gene>
    <name evidence="1" type="ORF">METZ01_LOCUS186424</name>
</gene>
<evidence type="ECO:0000313" key="1">
    <source>
        <dbReference type="EMBL" id="SVB33570.1"/>
    </source>
</evidence>
<organism evidence="1">
    <name type="scientific">marine metagenome</name>
    <dbReference type="NCBI Taxonomy" id="408172"/>
    <lineage>
        <taxon>unclassified sequences</taxon>
        <taxon>metagenomes</taxon>
        <taxon>ecological metagenomes</taxon>
    </lineage>
</organism>
<reference evidence="1" key="1">
    <citation type="submission" date="2018-05" db="EMBL/GenBank/DDBJ databases">
        <authorList>
            <person name="Lanie J.A."/>
            <person name="Ng W.-L."/>
            <person name="Kazmierczak K.M."/>
            <person name="Andrzejewski T.M."/>
            <person name="Davidsen T.M."/>
            <person name="Wayne K.J."/>
            <person name="Tettelin H."/>
            <person name="Glass J.I."/>
            <person name="Rusch D."/>
            <person name="Podicherti R."/>
            <person name="Tsui H.-C.T."/>
            <person name="Winkler M.E."/>
        </authorList>
    </citation>
    <scope>NUCLEOTIDE SEQUENCE</scope>
</reference>